<dbReference type="EMBL" id="BLTE01000013">
    <property type="protein sequence ID" value="GFK95024.1"/>
    <property type="molecule type" value="Genomic_DNA"/>
</dbReference>
<name>A0A6V8LTG8_9BACT</name>
<dbReference type="AlphaFoldDB" id="A0A6V8LTG8"/>
<sequence>MASSRSSRKRSPRSRALTAFSAGLVLPLVLALGWHAALGQQDPAGQRLASLSDQGQNQRPPEPDEELSALRATFQDEVRKPTLERIDRYKKLWSKSPKLQDILEERRQRLLSLGERYFDFVRRDVAAQMARSGLRFDGTQFFAYADRNPKAQFIVVGLYDARSERIDILGADLISSGNIEKGGDYFETPIGVFENLLDNFSYRAQGTPNQEGWRGLGAKDSRVWDFGYQRGLKKYKDGNTMSQLRLLMHSTDPERGEPRLGRTDSKGCVRISAGLNRFLDTHAILDSHYEQWAKSRPDSWLFKKERKPTAYPGKYLIIGDSSQSALAVGKP</sequence>
<accession>A0A6V8LTG8</accession>
<reference evidence="1 2" key="1">
    <citation type="submission" date="2020-04" db="EMBL/GenBank/DDBJ databases">
        <authorList>
            <consortium name="Desulfovibrio sp. FSS-1 genome sequencing consortium"/>
            <person name="Shimoshige H."/>
            <person name="Kobayashi H."/>
            <person name="Maekawa T."/>
        </authorList>
    </citation>
    <scope>NUCLEOTIDE SEQUENCE [LARGE SCALE GENOMIC DNA]</scope>
    <source>
        <strain evidence="1 2">SIID29052-01</strain>
    </source>
</reference>
<dbReference type="Proteomes" id="UP000494245">
    <property type="component" value="Unassembled WGS sequence"/>
</dbReference>
<protein>
    <recommendedName>
        <fullName evidence="3">YkuD domain-containing protein</fullName>
    </recommendedName>
</protein>
<proteinExistence type="predicted"/>
<keyword evidence="2" id="KW-1185">Reference proteome</keyword>
<reference evidence="1 2" key="2">
    <citation type="submission" date="2020-05" db="EMBL/GenBank/DDBJ databases">
        <title>Draft genome sequence of Desulfovibrio sp. strainFSS-1.</title>
        <authorList>
            <person name="Shimoshige H."/>
            <person name="Kobayashi H."/>
            <person name="Maekawa T."/>
        </authorList>
    </citation>
    <scope>NUCLEOTIDE SEQUENCE [LARGE SCALE GENOMIC DNA]</scope>
    <source>
        <strain evidence="1 2">SIID29052-01</strain>
    </source>
</reference>
<evidence type="ECO:0008006" key="3">
    <source>
        <dbReference type="Google" id="ProtNLM"/>
    </source>
</evidence>
<comment type="caution">
    <text evidence="1">The sequence shown here is derived from an EMBL/GenBank/DDBJ whole genome shotgun (WGS) entry which is preliminary data.</text>
</comment>
<gene>
    <name evidence="1" type="ORF">NNJEOMEG_02872</name>
</gene>
<organism evidence="1 2">
    <name type="scientific">Fundidesulfovibrio magnetotacticus</name>
    <dbReference type="NCBI Taxonomy" id="2730080"/>
    <lineage>
        <taxon>Bacteria</taxon>
        <taxon>Pseudomonadati</taxon>
        <taxon>Thermodesulfobacteriota</taxon>
        <taxon>Desulfovibrionia</taxon>
        <taxon>Desulfovibrionales</taxon>
        <taxon>Desulfovibrionaceae</taxon>
        <taxon>Fundidesulfovibrio</taxon>
    </lineage>
</organism>
<evidence type="ECO:0000313" key="1">
    <source>
        <dbReference type="EMBL" id="GFK95024.1"/>
    </source>
</evidence>
<evidence type="ECO:0000313" key="2">
    <source>
        <dbReference type="Proteomes" id="UP000494245"/>
    </source>
</evidence>